<dbReference type="PaxDb" id="246200-SPO2614"/>
<evidence type="ECO:0000313" key="1">
    <source>
        <dbReference type="EMBL" id="AAV95859.1"/>
    </source>
</evidence>
<dbReference type="Proteomes" id="UP000001023">
    <property type="component" value="Chromosome"/>
</dbReference>
<evidence type="ECO:0000313" key="2">
    <source>
        <dbReference type="Proteomes" id="UP000001023"/>
    </source>
</evidence>
<reference evidence="1 2" key="2">
    <citation type="journal article" date="2014" name="Stand. Genomic Sci.">
        <title>An updated genome annotation for the model marine bacterium Ruegeria pomeroyi DSS-3.</title>
        <authorList>
            <person name="Rivers A.R."/>
            <person name="Smith C.B."/>
            <person name="Moran M.A."/>
        </authorList>
    </citation>
    <scope>GENOME REANNOTATION</scope>
    <source>
        <strain evidence="2">ATCC 700808 / DSM 15171 / DSS-3</strain>
    </source>
</reference>
<dbReference type="HOGENOM" id="CLU_1218992_0_0_5"/>
<organism evidence="1 2">
    <name type="scientific">Ruegeria pomeroyi (strain ATCC 700808 / DSM 15171 / DSS-3)</name>
    <name type="common">Silicibacter pomeroyi</name>
    <dbReference type="NCBI Taxonomy" id="246200"/>
    <lineage>
        <taxon>Bacteria</taxon>
        <taxon>Pseudomonadati</taxon>
        <taxon>Pseudomonadota</taxon>
        <taxon>Alphaproteobacteria</taxon>
        <taxon>Rhodobacterales</taxon>
        <taxon>Roseobacteraceae</taxon>
        <taxon>Ruegeria</taxon>
    </lineage>
</organism>
<dbReference type="EMBL" id="CP000031">
    <property type="protein sequence ID" value="AAV95859.1"/>
    <property type="molecule type" value="Genomic_DNA"/>
</dbReference>
<dbReference type="eggNOG" id="ENOG502Z9PQ">
    <property type="taxonomic scope" value="Bacteria"/>
</dbReference>
<dbReference type="STRING" id="246200.SPO2614"/>
<dbReference type="KEGG" id="sil:SPO2614"/>
<protein>
    <submittedName>
        <fullName evidence="1">Uncharacterized protein</fullName>
    </submittedName>
</protein>
<proteinExistence type="predicted"/>
<sequence length="227" mass="24700">MAAQRGGQRRKVGFAGLETGSDTLLAALRIDLKTKEFAVKRLMSAVMCIWGGLAGAAELDGCALGAQDYPEIVAPLLEGAWRVHNGPGLMMMKMGANEMKMPIPPMGHEMMAMLYRDGAVFANMAQFGEAEVRLADADNQIVPVPVDGAQRDLDFDRLGLAPDCGTDGMLRLEFEQERIDEDGTHLWLHVQLALLDEDRLGGVLTVQGRGSDGAETHARRLVSFLRH</sequence>
<name>Q5LQ82_RUEPO</name>
<dbReference type="AlphaFoldDB" id="Q5LQ82"/>
<keyword evidence="2" id="KW-1185">Reference proteome</keyword>
<gene>
    <name evidence="1" type="ordered locus">SPO2614</name>
</gene>
<accession>Q5LQ82</accession>
<reference evidence="1 2" key="1">
    <citation type="journal article" date="2004" name="Nature">
        <title>Genome sequence of Silicibacter pomeroyi reveals adaptations to the marine environment.</title>
        <authorList>
            <person name="Moran M.A."/>
            <person name="Buchan A."/>
            <person name="Gonzalez J.M."/>
            <person name="Heidelberg J.F."/>
            <person name="Whitman W.B."/>
            <person name="Kiene R.P."/>
            <person name="Henriksen J.R."/>
            <person name="King G.M."/>
            <person name="Belas R."/>
            <person name="Fuqua C."/>
            <person name="Brinkac L."/>
            <person name="Lewis M."/>
            <person name="Johri S."/>
            <person name="Weaver B."/>
            <person name="Pai G."/>
            <person name="Eisen J.A."/>
            <person name="Rahe E."/>
            <person name="Sheldon W.M."/>
            <person name="Ye W."/>
            <person name="Miller T.R."/>
            <person name="Carlton J."/>
            <person name="Rasko D.A."/>
            <person name="Paulsen I.T."/>
            <person name="Ren Q."/>
            <person name="Daugherty S.C."/>
            <person name="Deboy R.T."/>
            <person name="Dodson R.J."/>
            <person name="Durkin A.S."/>
            <person name="Madupu R."/>
            <person name="Nelson W.C."/>
            <person name="Sullivan S.A."/>
            <person name="Rosovitz M.J."/>
            <person name="Haft D.H."/>
            <person name="Selengut J."/>
            <person name="Ward N."/>
        </authorList>
    </citation>
    <scope>NUCLEOTIDE SEQUENCE [LARGE SCALE GENOMIC DNA]</scope>
    <source>
        <strain evidence="2">ATCC 700808 / DSM 15171 / DSS-3</strain>
    </source>
</reference>